<organism evidence="1 2">
    <name type="scientific">Amycolatopsis mongoliensis</name>
    <dbReference type="NCBI Taxonomy" id="715475"/>
    <lineage>
        <taxon>Bacteria</taxon>
        <taxon>Bacillati</taxon>
        <taxon>Actinomycetota</taxon>
        <taxon>Actinomycetes</taxon>
        <taxon>Pseudonocardiales</taxon>
        <taxon>Pseudonocardiaceae</taxon>
        <taxon>Amycolatopsis</taxon>
    </lineage>
</organism>
<proteinExistence type="predicted"/>
<evidence type="ECO:0000313" key="2">
    <source>
        <dbReference type="Proteomes" id="UP001239397"/>
    </source>
</evidence>
<keyword evidence="2" id="KW-1185">Reference proteome</keyword>
<sequence>MAGIAGFAGMSHSPFATLLPPPSGDGPGAQFLADAGRPAARSVPEWITGMGIGTTFPVA</sequence>
<accession>A0A9Y2NI53</accession>
<evidence type="ECO:0000313" key="1">
    <source>
        <dbReference type="EMBL" id="WIX98829.1"/>
    </source>
</evidence>
<dbReference type="RefSeq" id="WP_285995312.1">
    <property type="nucleotide sequence ID" value="NZ_CP127295.1"/>
</dbReference>
<dbReference type="KEGG" id="amog:QRX60_32845"/>
<reference evidence="1 2" key="1">
    <citation type="submission" date="2023-06" db="EMBL/GenBank/DDBJ databases">
        <authorList>
            <person name="Oyuntsetseg B."/>
            <person name="Kim S.B."/>
        </authorList>
    </citation>
    <scope>NUCLEOTIDE SEQUENCE [LARGE SCALE GENOMIC DNA]</scope>
    <source>
        <strain evidence="1 2">4-36</strain>
    </source>
</reference>
<protein>
    <submittedName>
        <fullName evidence="1">Uncharacterized protein</fullName>
    </submittedName>
</protein>
<dbReference type="Proteomes" id="UP001239397">
    <property type="component" value="Chromosome"/>
</dbReference>
<gene>
    <name evidence="1" type="ORF">QRX60_32845</name>
</gene>
<name>A0A9Y2NI53_9PSEU</name>
<dbReference type="AlphaFoldDB" id="A0A9Y2NI53"/>
<dbReference type="EMBL" id="CP127295">
    <property type="protein sequence ID" value="WIX98829.1"/>
    <property type="molecule type" value="Genomic_DNA"/>
</dbReference>